<dbReference type="InterPro" id="IPR002524">
    <property type="entry name" value="Cation_efflux"/>
</dbReference>
<evidence type="ECO:0000259" key="11">
    <source>
        <dbReference type="Pfam" id="PF16916"/>
    </source>
</evidence>
<sequence>MSHHHDHNHTHPHSHSHIQVLTNVNTAFIIGIVLNLLFVLVEAGVGLYIHSLSLLGDAGHNLTDVGALAISLLAFKLVQKKPNKQFTYGYRKTSILAALLNAVLLLVTIGAIAYEAVRRLLHPEQVEGTDIAIVAGIGILVNAGTAFLFMRNKEKDINIKGAYLHMMADAAVSLAIVVAGIIIHYTHWYWLDPAFSIIIVVVILISTWSLLKDSVRLALDGVPADINVDDIQAAAEQINGIVRIHHLHVWAMSTTQNALTTHVVVQSNLTMQEVQRIKEELKHTFLHHNIQHSTIETETEEMYCKEIEQC</sequence>
<feature type="transmembrane region" description="Helical" evidence="9">
    <location>
        <begin position="98"/>
        <end position="117"/>
    </location>
</feature>
<name>A0A4U3L5B5_9BACT</name>
<dbReference type="SUPFAM" id="SSF160240">
    <property type="entry name" value="Cation efflux protein cytoplasmic domain-like"/>
    <property type="match status" value="1"/>
</dbReference>
<dbReference type="Proteomes" id="UP000305848">
    <property type="component" value="Unassembled WGS sequence"/>
</dbReference>
<dbReference type="Pfam" id="PF01545">
    <property type="entry name" value="Cation_efflux"/>
    <property type="match status" value="1"/>
</dbReference>
<comment type="similarity">
    <text evidence="2">Belongs to the cation diffusion facilitator (CDF) transporter (TC 2.A.4) family. SLC30A subfamily.</text>
</comment>
<evidence type="ECO:0000313" key="12">
    <source>
        <dbReference type="EMBL" id="TKK70391.1"/>
    </source>
</evidence>
<protein>
    <submittedName>
        <fullName evidence="12">Cation transporter</fullName>
    </submittedName>
</protein>
<proteinExistence type="inferred from homology"/>
<feature type="transmembrane region" description="Helical" evidence="9">
    <location>
        <begin position="162"/>
        <end position="183"/>
    </location>
</feature>
<dbReference type="InterPro" id="IPR036837">
    <property type="entry name" value="Cation_efflux_CTD_sf"/>
</dbReference>
<dbReference type="OrthoDB" id="9809646at2"/>
<evidence type="ECO:0000256" key="5">
    <source>
        <dbReference type="ARBA" id="ARBA00022906"/>
    </source>
</evidence>
<dbReference type="Pfam" id="PF16916">
    <property type="entry name" value="ZT_dimer"/>
    <property type="match status" value="1"/>
</dbReference>
<dbReference type="EMBL" id="SZQL01000003">
    <property type="protein sequence ID" value="TKK70391.1"/>
    <property type="molecule type" value="Genomic_DNA"/>
</dbReference>
<keyword evidence="8 9" id="KW-0472">Membrane</keyword>
<dbReference type="SUPFAM" id="SSF161111">
    <property type="entry name" value="Cation efflux protein transmembrane domain-like"/>
    <property type="match status" value="1"/>
</dbReference>
<keyword evidence="6 9" id="KW-1133">Transmembrane helix</keyword>
<accession>A0A4U3L5B5</accession>
<dbReference type="InterPro" id="IPR050681">
    <property type="entry name" value="CDF/SLC30A"/>
</dbReference>
<keyword evidence="13" id="KW-1185">Reference proteome</keyword>
<evidence type="ECO:0000256" key="3">
    <source>
        <dbReference type="ARBA" id="ARBA00022448"/>
    </source>
</evidence>
<dbReference type="PANTHER" id="PTHR11562">
    <property type="entry name" value="CATION EFFLUX PROTEIN/ ZINC TRANSPORTER"/>
    <property type="match status" value="1"/>
</dbReference>
<dbReference type="GO" id="GO:0005886">
    <property type="term" value="C:plasma membrane"/>
    <property type="evidence" value="ECO:0007669"/>
    <property type="project" value="TreeGrafter"/>
</dbReference>
<dbReference type="InterPro" id="IPR058533">
    <property type="entry name" value="Cation_efflux_TM"/>
</dbReference>
<keyword evidence="7" id="KW-0406">Ion transport</keyword>
<evidence type="ECO:0000256" key="6">
    <source>
        <dbReference type="ARBA" id="ARBA00022989"/>
    </source>
</evidence>
<evidence type="ECO:0000256" key="8">
    <source>
        <dbReference type="ARBA" id="ARBA00023136"/>
    </source>
</evidence>
<feature type="domain" description="Cation efflux protein transmembrane" evidence="10">
    <location>
        <begin position="29"/>
        <end position="216"/>
    </location>
</feature>
<evidence type="ECO:0000256" key="4">
    <source>
        <dbReference type="ARBA" id="ARBA00022692"/>
    </source>
</evidence>
<comment type="subcellular location">
    <subcellularLocation>
        <location evidence="1">Membrane</location>
        <topology evidence="1">Multi-pass membrane protein</topology>
    </subcellularLocation>
</comment>
<dbReference type="PANTHER" id="PTHR11562:SF17">
    <property type="entry name" value="RE54080P-RELATED"/>
    <property type="match status" value="1"/>
</dbReference>
<comment type="caution">
    <text evidence="12">The sequence shown here is derived from an EMBL/GenBank/DDBJ whole genome shotgun (WGS) entry which is preliminary data.</text>
</comment>
<feature type="transmembrane region" description="Helical" evidence="9">
    <location>
        <begin position="20"/>
        <end position="41"/>
    </location>
</feature>
<keyword evidence="5" id="KW-0862">Zinc</keyword>
<keyword evidence="3" id="KW-0813">Transport</keyword>
<evidence type="ECO:0000256" key="7">
    <source>
        <dbReference type="ARBA" id="ARBA00023065"/>
    </source>
</evidence>
<feature type="transmembrane region" description="Helical" evidence="9">
    <location>
        <begin position="129"/>
        <end position="150"/>
    </location>
</feature>
<dbReference type="InterPro" id="IPR027470">
    <property type="entry name" value="Cation_efflux_CTD"/>
</dbReference>
<feature type="domain" description="Cation efflux protein cytoplasmic" evidence="11">
    <location>
        <begin position="223"/>
        <end position="298"/>
    </location>
</feature>
<reference evidence="12 13" key="1">
    <citation type="submission" date="2019-05" db="EMBL/GenBank/DDBJ databases">
        <title>Panacibacter sp. strain 17mud1-8 Genome sequencing and assembly.</title>
        <authorList>
            <person name="Chhetri G."/>
        </authorList>
    </citation>
    <scope>NUCLEOTIDE SEQUENCE [LARGE SCALE GENOMIC DNA]</scope>
    <source>
        <strain evidence="12 13">17mud1-8</strain>
    </source>
</reference>
<keyword evidence="5" id="KW-0864">Zinc transport</keyword>
<evidence type="ECO:0000313" key="13">
    <source>
        <dbReference type="Proteomes" id="UP000305848"/>
    </source>
</evidence>
<dbReference type="NCBIfam" id="TIGR01297">
    <property type="entry name" value="CDF"/>
    <property type="match status" value="1"/>
</dbReference>
<dbReference type="Gene3D" id="1.20.1510.10">
    <property type="entry name" value="Cation efflux protein transmembrane domain"/>
    <property type="match status" value="1"/>
</dbReference>
<keyword evidence="4 9" id="KW-0812">Transmembrane</keyword>
<evidence type="ECO:0000256" key="9">
    <source>
        <dbReference type="SAM" id="Phobius"/>
    </source>
</evidence>
<feature type="transmembrane region" description="Helical" evidence="9">
    <location>
        <begin position="61"/>
        <end position="78"/>
    </location>
</feature>
<dbReference type="AlphaFoldDB" id="A0A4U3L5B5"/>
<evidence type="ECO:0000259" key="10">
    <source>
        <dbReference type="Pfam" id="PF01545"/>
    </source>
</evidence>
<dbReference type="GO" id="GO:0005385">
    <property type="term" value="F:zinc ion transmembrane transporter activity"/>
    <property type="evidence" value="ECO:0007669"/>
    <property type="project" value="TreeGrafter"/>
</dbReference>
<dbReference type="Gene3D" id="3.30.70.1350">
    <property type="entry name" value="Cation efflux protein, cytoplasmic domain"/>
    <property type="match status" value="1"/>
</dbReference>
<gene>
    <name evidence="12" type="ORF">FC093_05300</name>
</gene>
<organism evidence="12 13">
    <name type="scientific">Ilyomonas limi</name>
    <dbReference type="NCBI Taxonomy" id="2575867"/>
    <lineage>
        <taxon>Bacteria</taxon>
        <taxon>Pseudomonadati</taxon>
        <taxon>Bacteroidota</taxon>
        <taxon>Chitinophagia</taxon>
        <taxon>Chitinophagales</taxon>
        <taxon>Chitinophagaceae</taxon>
        <taxon>Ilyomonas</taxon>
    </lineage>
</organism>
<dbReference type="InterPro" id="IPR027469">
    <property type="entry name" value="Cation_efflux_TMD_sf"/>
</dbReference>
<feature type="transmembrane region" description="Helical" evidence="9">
    <location>
        <begin position="189"/>
        <end position="211"/>
    </location>
</feature>
<evidence type="ECO:0000256" key="2">
    <source>
        <dbReference type="ARBA" id="ARBA00008873"/>
    </source>
</evidence>
<evidence type="ECO:0000256" key="1">
    <source>
        <dbReference type="ARBA" id="ARBA00004141"/>
    </source>
</evidence>